<reference evidence="2" key="1">
    <citation type="journal article" date="2008" name="Nature">
        <title>The amphioxus genome and the evolution of the chordate karyotype.</title>
        <authorList>
            <consortium name="US DOE Joint Genome Institute (JGI-PGF)"/>
            <person name="Putnam N.H."/>
            <person name="Butts T."/>
            <person name="Ferrier D.E.K."/>
            <person name="Furlong R.F."/>
            <person name="Hellsten U."/>
            <person name="Kawashima T."/>
            <person name="Robinson-Rechavi M."/>
            <person name="Shoguchi E."/>
            <person name="Terry A."/>
            <person name="Yu J.-K."/>
            <person name="Benito-Gutierrez E.L."/>
            <person name="Dubchak I."/>
            <person name="Garcia-Fernandez J."/>
            <person name="Gibson-Brown J.J."/>
            <person name="Grigoriev I.V."/>
            <person name="Horton A.C."/>
            <person name="de Jong P.J."/>
            <person name="Jurka J."/>
            <person name="Kapitonov V.V."/>
            <person name="Kohara Y."/>
            <person name="Kuroki Y."/>
            <person name="Lindquist E."/>
            <person name="Lucas S."/>
            <person name="Osoegawa K."/>
            <person name="Pennacchio L.A."/>
            <person name="Salamov A.A."/>
            <person name="Satou Y."/>
            <person name="Sauka-Spengler T."/>
            <person name="Schmutz J."/>
            <person name="Shin-I T."/>
            <person name="Toyoda A."/>
            <person name="Bronner-Fraser M."/>
            <person name="Fujiyama A."/>
            <person name="Holland L.Z."/>
            <person name="Holland P.W.H."/>
            <person name="Satoh N."/>
            <person name="Rokhsar D.S."/>
        </authorList>
    </citation>
    <scope>NUCLEOTIDE SEQUENCE [LARGE SCALE GENOMIC DNA]</scope>
    <source>
        <strain evidence="2">S238N-H82</strain>
        <tissue evidence="2">Testes</tissue>
    </source>
</reference>
<organism>
    <name type="scientific">Branchiostoma floridae</name>
    <name type="common">Florida lancelet</name>
    <name type="synonym">Amphioxus</name>
    <dbReference type="NCBI Taxonomy" id="7739"/>
    <lineage>
        <taxon>Eukaryota</taxon>
        <taxon>Metazoa</taxon>
        <taxon>Chordata</taxon>
        <taxon>Cephalochordata</taxon>
        <taxon>Leptocardii</taxon>
        <taxon>Amphioxiformes</taxon>
        <taxon>Branchiostomatidae</taxon>
        <taxon>Branchiostoma</taxon>
    </lineage>
</organism>
<sequence length="223" mass="24416">MMMDEILPDEADWTETDTEVEIEVEDLVPKSHWDLEAILDGRDTGEPKKRKIKKKVKKKVKRKPKPKPPTPPPRRITPSPPPKPKTPPPPPKPKTPPPPKPKTPSPEPIVYFEETITLNEEDDSGTGMGDDGMGDDDGMGAGDGGDSGADTGDETGFSEVEIQMEADESEAAPGTMRSVSQWRGGDWSKNQTPTTSRRIMARQFRFSGTGGASVQCTENSFVF</sequence>
<evidence type="ECO:0000313" key="2">
    <source>
        <dbReference type="EMBL" id="EEN49017.1"/>
    </source>
</evidence>
<dbReference type="InParanoid" id="C3ZE61"/>
<protein>
    <submittedName>
        <fullName evidence="2">Uncharacterized protein</fullName>
    </submittedName>
</protein>
<proteinExistence type="predicted"/>
<dbReference type="EMBL" id="GG666612">
    <property type="protein sequence ID" value="EEN49017.1"/>
    <property type="molecule type" value="Genomic_DNA"/>
</dbReference>
<name>C3ZE61_BRAFL</name>
<dbReference type="AlphaFoldDB" id="C3ZE61"/>
<evidence type="ECO:0000256" key="1">
    <source>
        <dbReference type="SAM" id="MobiDB-lite"/>
    </source>
</evidence>
<accession>C3ZE61</accession>
<feature type="compositionally biased region" description="Pro residues" evidence="1">
    <location>
        <begin position="67"/>
        <end position="107"/>
    </location>
</feature>
<feature type="region of interest" description="Disordered" evidence="1">
    <location>
        <begin position="39"/>
        <end position="194"/>
    </location>
</feature>
<gene>
    <name evidence="2" type="ORF">BRAFLDRAFT_117786</name>
</gene>
<feature type="compositionally biased region" description="Basic residues" evidence="1">
    <location>
        <begin position="48"/>
        <end position="66"/>
    </location>
</feature>